<dbReference type="Proteomes" id="UP000447873">
    <property type="component" value="Unassembled WGS sequence"/>
</dbReference>
<feature type="region of interest" description="Disordered" evidence="1">
    <location>
        <begin position="23"/>
        <end position="78"/>
    </location>
</feature>
<organism evidence="3 5">
    <name type="scientific">Venturia inaequalis</name>
    <name type="common">Apple scab fungus</name>
    <dbReference type="NCBI Taxonomy" id="5025"/>
    <lineage>
        <taxon>Eukaryota</taxon>
        <taxon>Fungi</taxon>
        <taxon>Dikarya</taxon>
        <taxon>Ascomycota</taxon>
        <taxon>Pezizomycotina</taxon>
        <taxon>Dothideomycetes</taxon>
        <taxon>Pleosporomycetidae</taxon>
        <taxon>Venturiales</taxon>
        <taxon>Venturiaceae</taxon>
        <taxon>Venturia</taxon>
    </lineage>
</organism>
<sequence>MHTTYIPTTSTQTDARTKEILAKMFPTSPQSSKSKAKKSKTPEPVDASKTIHEITEETAIIPFPRRKPHRPTIPPNIRNNCPRLYARLRRKFGGRAGRVLGLRESVLLHRSLIRWDAPQCWRKDRMILDQGFFGKMTVGSYAGGPEMVR</sequence>
<evidence type="ECO:0000313" key="3">
    <source>
        <dbReference type="EMBL" id="KAE9991661.1"/>
    </source>
</evidence>
<proteinExistence type="predicted"/>
<comment type="caution">
    <text evidence="3">The sequence shown here is derived from an EMBL/GenBank/DDBJ whole genome shotgun (WGS) entry which is preliminary data.</text>
</comment>
<name>A0A8H3ZGZ8_VENIN</name>
<accession>A0A8H3ZGZ8</accession>
<keyword evidence="5" id="KW-1185">Reference proteome</keyword>
<evidence type="ECO:0000313" key="4">
    <source>
        <dbReference type="Proteomes" id="UP000447873"/>
    </source>
</evidence>
<gene>
    <name evidence="3" type="ORF">EG327_011204</name>
    <name evidence="2" type="ORF">EG328_006838</name>
</gene>
<dbReference type="EMBL" id="WNWR01000086">
    <property type="protein sequence ID" value="KAE9991661.1"/>
    <property type="molecule type" value="Genomic_DNA"/>
</dbReference>
<dbReference type="EMBL" id="WNWS01000366">
    <property type="protein sequence ID" value="KAE9969475.1"/>
    <property type="molecule type" value="Genomic_DNA"/>
</dbReference>
<evidence type="ECO:0000256" key="1">
    <source>
        <dbReference type="SAM" id="MobiDB-lite"/>
    </source>
</evidence>
<reference evidence="3 5" key="1">
    <citation type="submission" date="2019-07" db="EMBL/GenBank/DDBJ databases">
        <title>Venturia inaequalis Genome Resource.</title>
        <authorList>
            <person name="Lichtner F.J."/>
        </authorList>
    </citation>
    <scope>NUCLEOTIDE SEQUENCE [LARGE SCALE GENOMIC DNA]</scope>
    <source>
        <strain evidence="2 4">120213</strain>
        <strain evidence="3 5">DMI_063113</strain>
    </source>
</reference>
<evidence type="ECO:0000313" key="2">
    <source>
        <dbReference type="EMBL" id="KAE9969475.1"/>
    </source>
</evidence>
<evidence type="ECO:0000313" key="5">
    <source>
        <dbReference type="Proteomes" id="UP000490939"/>
    </source>
</evidence>
<protein>
    <submittedName>
        <fullName evidence="3">Uncharacterized protein</fullName>
    </submittedName>
</protein>
<dbReference type="Proteomes" id="UP000490939">
    <property type="component" value="Unassembled WGS sequence"/>
</dbReference>
<dbReference type="AlphaFoldDB" id="A0A8H3ZGZ8"/>